<dbReference type="CDD" id="cd00093">
    <property type="entry name" value="HTH_XRE"/>
    <property type="match status" value="1"/>
</dbReference>
<dbReference type="PANTHER" id="PTHR43236">
    <property type="entry name" value="ANTITOXIN HIGA1"/>
    <property type="match status" value="1"/>
</dbReference>
<dbReference type="SUPFAM" id="SSF47413">
    <property type="entry name" value="lambda repressor-like DNA-binding domains"/>
    <property type="match status" value="1"/>
</dbReference>
<accession>A0ABN2WSQ5</accession>
<gene>
    <name evidence="4" type="ORF">GCM10009823_19200</name>
</gene>
<reference evidence="4 5" key="1">
    <citation type="journal article" date="2019" name="Int. J. Syst. Evol. Microbiol.">
        <title>The Global Catalogue of Microorganisms (GCM) 10K type strain sequencing project: providing services to taxonomists for standard genome sequencing and annotation.</title>
        <authorList>
            <consortium name="The Broad Institute Genomics Platform"/>
            <consortium name="The Broad Institute Genome Sequencing Center for Infectious Disease"/>
            <person name="Wu L."/>
            <person name="Ma J."/>
        </authorList>
    </citation>
    <scope>NUCLEOTIDE SEQUENCE [LARGE SCALE GENOMIC DNA]</scope>
    <source>
        <strain evidence="4 5">JCM 15900</strain>
    </source>
</reference>
<dbReference type="Proteomes" id="UP001500984">
    <property type="component" value="Unassembled WGS sequence"/>
</dbReference>
<dbReference type="InterPro" id="IPR010982">
    <property type="entry name" value="Lambda_DNA-bd_dom_sf"/>
</dbReference>
<dbReference type="InterPro" id="IPR010359">
    <property type="entry name" value="IrrE_HExxH"/>
</dbReference>
<evidence type="ECO:0000259" key="3">
    <source>
        <dbReference type="PROSITE" id="PS50943"/>
    </source>
</evidence>
<evidence type="ECO:0000256" key="1">
    <source>
        <dbReference type="ARBA" id="ARBA00007227"/>
    </source>
</evidence>
<comment type="caution">
    <text evidence="4">The sequence shown here is derived from an EMBL/GenBank/DDBJ whole genome shotgun (WGS) entry which is preliminary data.</text>
</comment>
<sequence>MSRQHAADTAPPGAHRTSGAAGTTRTTEASRATGVQEADALSIGRRIRHFRTQAGLTLGQLGEKVGRAPSQISVMENGKREPGLGQLRALAEALGVTADDLLDPEPVDARQALELEVERNQRSPLYTSLHLPRVRAKSLPQDALAAIAGLQRQLADAMRRRAATPEEARRVNRNLRERMRRQGNHFPELEKVAGEVLARIGYTGGPLSQRQTAAVADDLGYSLHYVSDLPASTRAVADTAHRRLYLSHEDVTGHDPRSHVLTALASHILGHETPADYEEFLTQRVEANYLAAALLMPESAAVPMLQAAKKNRSISIEELRDLFGVSYETSAHRFTNLATAHLGLPVHFMKVHSSGTIHKAYSNDGLPFPTDPMGAVEGQFACKRFTSRTVHRVADRFSPYFQYTDTPNGTYWCTARVLPGGEFSISVGVPFAHVGWFEGRETAKRSRSECPDPDCCRRPPAELAERWEDSSWPSARTHASLLAAVPPGVFPGVDTTEVYAFLDRHAPE</sequence>
<name>A0ABN2WSQ5_9MICO</name>
<dbReference type="RefSeq" id="WP_344337004.1">
    <property type="nucleotide sequence ID" value="NZ_BAAAPZ010000007.1"/>
</dbReference>
<keyword evidence="5" id="KW-1185">Reference proteome</keyword>
<feature type="domain" description="HTH cro/C1-type" evidence="3">
    <location>
        <begin position="47"/>
        <end position="101"/>
    </location>
</feature>
<evidence type="ECO:0000313" key="4">
    <source>
        <dbReference type="EMBL" id="GAA2098086.1"/>
    </source>
</evidence>
<evidence type="ECO:0000256" key="2">
    <source>
        <dbReference type="SAM" id="MobiDB-lite"/>
    </source>
</evidence>
<dbReference type="EMBL" id="BAAAPZ010000007">
    <property type="protein sequence ID" value="GAA2098086.1"/>
    <property type="molecule type" value="Genomic_DNA"/>
</dbReference>
<comment type="similarity">
    <text evidence="1">Belongs to the short-chain fatty acyl-CoA assimilation regulator (ScfR) family.</text>
</comment>
<dbReference type="PANTHER" id="PTHR43236:SF2">
    <property type="entry name" value="BLL0069 PROTEIN"/>
    <property type="match status" value="1"/>
</dbReference>
<dbReference type="Gene3D" id="1.10.260.40">
    <property type="entry name" value="lambda repressor-like DNA-binding domains"/>
    <property type="match status" value="1"/>
</dbReference>
<dbReference type="InterPro" id="IPR052345">
    <property type="entry name" value="Rad_response_metalloprotease"/>
</dbReference>
<organism evidence="4 5">
    <name type="scientific">Brevibacterium salitolerans</name>
    <dbReference type="NCBI Taxonomy" id="1403566"/>
    <lineage>
        <taxon>Bacteria</taxon>
        <taxon>Bacillati</taxon>
        <taxon>Actinomycetota</taxon>
        <taxon>Actinomycetes</taxon>
        <taxon>Micrococcales</taxon>
        <taxon>Brevibacteriaceae</taxon>
        <taxon>Brevibacterium</taxon>
    </lineage>
</organism>
<feature type="region of interest" description="Disordered" evidence="2">
    <location>
        <begin position="1"/>
        <end position="37"/>
    </location>
</feature>
<dbReference type="PROSITE" id="PS50943">
    <property type="entry name" value="HTH_CROC1"/>
    <property type="match status" value="1"/>
</dbReference>
<feature type="compositionally biased region" description="Low complexity" evidence="2">
    <location>
        <begin position="13"/>
        <end position="34"/>
    </location>
</feature>
<dbReference type="Pfam" id="PF06114">
    <property type="entry name" value="Peptidase_M78"/>
    <property type="match status" value="1"/>
</dbReference>
<dbReference type="Pfam" id="PF13560">
    <property type="entry name" value="HTH_31"/>
    <property type="match status" value="1"/>
</dbReference>
<proteinExistence type="inferred from homology"/>
<evidence type="ECO:0000313" key="5">
    <source>
        <dbReference type="Proteomes" id="UP001500984"/>
    </source>
</evidence>
<protein>
    <recommendedName>
        <fullName evidence="3">HTH cro/C1-type domain-containing protein</fullName>
    </recommendedName>
</protein>
<dbReference type="SMART" id="SM00530">
    <property type="entry name" value="HTH_XRE"/>
    <property type="match status" value="1"/>
</dbReference>
<dbReference type="InterPro" id="IPR001387">
    <property type="entry name" value="Cro/C1-type_HTH"/>
</dbReference>